<gene>
    <name evidence="1" type="ORF">CC84DRAFT_501278</name>
</gene>
<organism evidence="1 2">
    <name type="scientific">Paraphaeosphaeria sporulosa</name>
    <dbReference type="NCBI Taxonomy" id="1460663"/>
    <lineage>
        <taxon>Eukaryota</taxon>
        <taxon>Fungi</taxon>
        <taxon>Dikarya</taxon>
        <taxon>Ascomycota</taxon>
        <taxon>Pezizomycotina</taxon>
        <taxon>Dothideomycetes</taxon>
        <taxon>Pleosporomycetidae</taxon>
        <taxon>Pleosporales</taxon>
        <taxon>Massarineae</taxon>
        <taxon>Didymosphaeriaceae</taxon>
        <taxon>Paraphaeosphaeria</taxon>
    </lineage>
</organism>
<sequence length="158" mass="18306">MNNNTRESLTMELGASRPEGICFPPVHRLQSSLRIWTSIIEDTNTRYHRNSAYNSSFDNEDLMFLPFGLSQIYLRICSCLLPLREARIWTQISERVASKAWHTGSIIVPRPLHLQLFHAKLVSLHHELLQPRYMGSWGRKTRNGQAYVCSLRIHSNTT</sequence>
<dbReference type="AlphaFoldDB" id="A0A177CUT3"/>
<dbReference type="InParanoid" id="A0A177CUT3"/>
<reference evidence="1 2" key="1">
    <citation type="submission" date="2016-05" db="EMBL/GenBank/DDBJ databases">
        <title>Comparative analysis of secretome profiles of manganese(II)-oxidizing ascomycete fungi.</title>
        <authorList>
            <consortium name="DOE Joint Genome Institute"/>
            <person name="Zeiner C.A."/>
            <person name="Purvine S.O."/>
            <person name="Zink E.M."/>
            <person name="Wu S."/>
            <person name="Pasa-Tolic L."/>
            <person name="Chaput D.L."/>
            <person name="Haridas S."/>
            <person name="Grigoriev I.V."/>
            <person name="Santelli C.M."/>
            <person name="Hansel C.M."/>
        </authorList>
    </citation>
    <scope>NUCLEOTIDE SEQUENCE [LARGE SCALE GENOMIC DNA]</scope>
    <source>
        <strain evidence="1 2">AP3s5-JAC2a</strain>
    </source>
</reference>
<keyword evidence="2" id="KW-1185">Reference proteome</keyword>
<protein>
    <submittedName>
        <fullName evidence="1">Uncharacterized protein</fullName>
    </submittedName>
</protein>
<name>A0A177CUT3_9PLEO</name>
<accession>A0A177CUT3</accession>
<proteinExistence type="predicted"/>
<dbReference type="GeneID" id="28770046"/>
<evidence type="ECO:0000313" key="2">
    <source>
        <dbReference type="Proteomes" id="UP000077069"/>
    </source>
</evidence>
<evidence type="ECO:0000313" key="1">
    <source>
        <dbReference type="EMBL" id="OAG10971.1"/>
    </source>
</evidence>
<dbReference type="EMBL" id="KV441549">
    <property type="protein sequence ID" value="OAG10971.1"/>
    <property type="molecule type" value="Genomic_DNA"/>
</dbReference>
<dbReference type="RefSeq" id="XP_018041336.1">
    <property type="nucleotide sequence ID" value="XM_018186560.1"/>
</dbReference>
<dbReference type="Proteomes" id="UP000077069">
    <property type="component" value="Unassembled WGS sequence"/>
</dbReference>